<dbReference type="AlphaFoldDB" id="A0A382PRD9"/>
<reference evidence="1" key="1">
    <citation type="submission" date="2018-05" db="EMBL/GenBank/DDBJ databases">
        <authorList>
            <person name="Lanie J.A."/>
            <person name="Ng W.-L."/>
            <person name="Kazmierczak K.M."/>
            <person name="Andrzejewski T.M."/>
            <person name="Davidsen T.M."/>
            <person name="Wayne K.J."/>
            <person name="Tettelin H."/>
            <person name="Glass J.I."/>
            <person name="Rusch D."/>
            <person name="Podicherti R."/>
            <person name="Tsui H.-C.T."/>
            <person name="Winkler M.E."/>
        </authorList>
    </citation>
    <scope>NUCLEOTIDE SEQUENCE</scope>
</reference>
<name>A0A382PRD9_9ZZZZ</name>
<accession>A0A382PRD9</accession>
<protein>
    <submittedName>
        <fullName evidence="1">Uncharacterized protein</fullName>
    </submittedName>
</protein>
<sequence length="44" mass="4908">MVFSPGKNINLLSKFSPNPATIFTSVREEISLGWISKFIPLAKK</sequence>
<gene>
    <name evidence="1" type="ORF">METZ01_LOCUS327395</name>
</gene>
<organism evidence="1">
    <name type="scientific">marine metagenome</name>
    <dbReference type="NCBI Taxonomy" id="408172"/>
    <lineage>
        <taxon>unclassified sequences</taxon>
        <taxon>metagenomes</taxon>
        <taxon>ecological metagenomes</taxon>
    </lineage>
</organism>
<proteinExistence type="predicted"/>
<dbReference type="EMBL" id="UINC01108440">
    <property type="protein sequence ID" value="SVC74541.1"/>
    <property type="molecule type" value="Genomic_DNA"/>
</dbReference>
<evidence type="ECO:0000313" key="1">
    <source>
        <dbReference type="EMBL" id="SVC74541.1"/>
    </source>
</evidence>